<accession>A0ABM1BLY0</accession>
<dbReference type="InterPro" id="IPR039673">
    <property type="entry name" value="SATB1/SATB2"/>
</dbReference>
<keyword evidence="2" id="KW-0832">Ubl conjugation</keyword>
<gene>
    <name evidence="9" type="primary">LOC106468724</name>
</gene>
<keyword evidence="3" id="KW-0238">DNA-binding</keyword>
<evidence type="ECO:0000256" key="4">
    <source>
        <dbReference type="ARBA" id="ARBA00023155"/>
    </source>
</evidence>
<evidence type="ECO:0000256" key="1">
    <source>
        <dbReference type="ARBA" id="ARBA00022737"/>
    </source>
</evidence>
<dbReference type="PANTHER" id="PTHR15116:SF16">
    <property type="entry name" value="DEFECTIVE PROVENTRICULUS, ISOFORM A"/>
    <property type="match status" value="1"/>
</dbReference>
<feature type="region of interest" description="Disordered" evidence="6">
    <location>
        <begin position="31"/>
        <end position="60"/>
    </location>
</feature>
<evidence type="ECO:0000256" key="6">
    <source>
        <dbReference type="SAM" id="MobiDB-lite"/>
    </source>
</evidence>
<feature type="compositionally biased region" description="Polar residues" evidence="6">
    <location>
        <begin position="42"/>
        <end position="58"/>
    </location>
</feature>
<evidence type="ECO:0000259" key="7">
    <source>
        <dbReference type="PROSITE" id="PS51982"/>
    </source>
</evidence>
<evidence type="ECO:0000313" key="9">
    <source>
        <dbReference type="RefSeq" id="XP_013784655.1"/>
    </source>
</evidence>
<keyword evidence="5" id="KW-0539">Nucleus</keyword>
<keyword evidence="1" id="KW-0677">Repeat</keyword>
<dbReference type="RefSeq" id="XP_013784655.1">
    <property type="nucleotide sequence ID" value="XM_013929201.2"/>
</dbReference>
<sequence length="277" mass="30131">MEQSILSNQPAMASTHSNGHILTLEELTERREQVQNRHENGESSGLRSRSNHLSSTVSEGFHTAHHSKMPILGPGKSLPVHCVVEQAPSQFSSSSNGSTVVEVDSYAIISTSTLFTELLQTAIVKLGYSASEGVGAKGAIQFKKWKPLSLDQITDKPEATVGDILGDIAGIATLRILLFSPSRPPYSKINWSMSCMNKQERNSITSTYSRIANIADGWHNSINKDSSSNKSRSDVKGWISRQWMAPLSSPSCTSTHLNTGLSSLTSNKEELAYEPLS</sequence>
<keyword evidence="8" id="KW-1185">Reference proteome</keyword>
<dbReference type="InterPro" id="IPR038224">
    <property type="entry name" value="SATB_ULD_sf"/>
</dbReference>
<evidence type="ECO:0000313" key="8">
    <source>
        <dbReference type="Proteomes" id="UP000694941"/>
    </source>
</evidence>
<feature type="domain" description="CMP" evidence="7">
    <location>
        <begin position="75"/>
        <end position="180"/>
    </location>
</feature>
<evidence type="ECO:0000256" key="5">
    <source>
        <dbReference type="ARBA" id="ARBA00023242"/>
    </source>
</evidence>
<dbReference type="Pfam" id="PF16534">
    <property type="entry name" value="ULD"/>
    <property type="match status" value="1"/>
</dbReference>
<dbReference type="Gene3D" id="3.10.20.710">
    <property type="entry name" value="SATB, ubiquitin-like oligomerisation domain"/>
    <property type="match status" value="1"/>
</dbReference>
<feature type="compositionally biased region" description="Basic and acidic residues" evidence="6">
    <location>
        <begin position="31"/>
        <end position="41"/>
    </location>
</feature>
<organism evidence="8 9">
    <name type="scientific">Limulus polyphemus</name>
    <name type="common">Atlantic horseshoe crab</name>
    <dbReference type="NCBI Taxonomy" id="6850"/>
    <lineage>
        <taxon>Eukaryota</taxon>
        <taxon>Metazoa</taxon>
        <taxon>Ecdysozoa</taxon>
        <taxon>Arthropoda</taxon>
        <taxon>Chelicerata</taxon>
        <taxon>Merostomata</taxon>
        <taxon>Xiphosura</taxon>
        <taxon>Limulidae</taxon>
        <taxon>Limulus</taxon>
    </lineage>
</organism>
<protein>
    <submittedName>
        <fullName evidence="9">Uncharacterized protein LOC106468724</fullName>
    </submittedName>
</protein>
<dbReference type="PANTHER" id="PTHR15116">
    <property type="entry name" value="DNA-BINDING PROTEIN SATB FAMILY MEMBER"/>
    <property type="match status" value="1"/>
</dbReference>
<name>A0ABM1BLY0_LIMPO</name>
<proteinExistence type="predicted"/>
<reference evidence="9" key="1">
    <citation type="submission" date="2025-08" db="UniProtKB">
        <authorList>
            <consortium name="RefSeq"/>
        </authorList>
    </citation>
    <scope>IDENTIFICATION</scope>
    <source>
        <tissue evidence="9">Muscle</tissue>
    </source>
</reference>
<dbReference type="GeneID" id="106468724"/>
<dbReference type="Proteomes" id="UP000694941">
    <property type="component" value="Unplaced"/>
</dbReference>
<evidence type="ECO:0000256" key="2">
    <source>
        <dbReference type="ARBA" id="ARBA00022843"/>
    </source>
</evidence>
<keyword evidence="4" id="KW-0371">Homeobox</keyword>
<dbReference type="InterPro" id="IPR032392">
    <property type="entry name" value="ULD"/>
</dbReference>
<evidence type="ECO:0000256" key="3">
    <source>
        <dbReference type="ARBA" id="ARBA00023125"/>
    </source>
</evidence>
<dbReference type="PROSITE" id="PS51982">
    <property type="entry name" value="CMP"/>
    <property type="match status" value="1"/>
</dbReference>